<evidence type="ECO:0000313" key="8">
    <source>
        <dbReference type="Proteomes" id="UP000029986"/>
    </source>
</evidence>
<dbReference type="PROSITE" id="PS50977">
    <property type="entry name" value="HTH_TETR_2"/>
    <property type="match status" value="1"/>
</dbReference>
<gene>
    <name evidence="7" type="ORF">AT03_16475</name>
</gene>
<sequence length="234" mass="26850">MARKTKEQAQATRLQILEAAVCEFSARGVSATSLTDIANAAGVTRGAIYWHFKNKVDLFNEVWNLTESKVSDLEIEYQAKYPDNPLRILREILIYILVATVDDPRRKALMEIIFHKCEFVGEMRSLVDIRKILYLENFERIENVLRNCIECQQLPAELNTRRTAVMMRSYITGIMESWLFLPESFDLKEEASFMVDSFIDMIKYSEHLLHGAVSMPFEAPACAVAMTPLNRGKS</sequence>
<dbReference type="GeneID" id="56890960"/>
<dbReference type="InterPro" id="IPR050624">
    <property type="entry name" value="HTH-type_Tx_Regulator"/>
</dbReference>
<feature type="DNA-binding region" description="H-T-H motif" evidence="5">
    <location>
        <begin position="33"/>
        <end position="52"/>
    </location>
</feature>
<dbReference type="GO" id="GO:0003677">
    <property type="term" value="F:DNA binding"/>
    <property type="evidence" value="ECO:0007669"/>
    <property type="project" value="UniProtKB-UniRule"/>
</dbReference>
<feature type="domain" description="HTH tetR-type" evidence="6">
    <location>
        <begin position="10"/>
        <end position="70"/>
    </location>
</feature>
<name>A0A097R533_HAFAL</name>
<evidence type="ECO:0000256" key="3">
    <source>
        <dbReference type="ARBA" id="ARBA00023125"/>
    </source>
</evidence>
<dbReference type="GO" id="GO:0009410">
    <property type="term" value="P:response to xenobiotic stimulus"/>
    <property type="evidence" value="ECO:0007669"/>
    <property type="project" value="UniProtKB-ARBA"/>
</dbReference>
<evidence type="ECO:0000259" key="6">
    <source>
        <dbReference type="PROSITE" id="PS50977"/>
    </source>
</evidence>
<dbReference type="Pfam" id="PF00440">
    <property type="entry name" value="TetR_N"/>
    <property type="match status" value="1"/>
</dbReference>
<dbReference type="SUPFAM" id="SSF48498">
    <property type="entry name" value="Tetracyclin repressor-like, C-terminal domain"/>
    <property type="match status" value="1"/>
</dbReference>
<dbReference type="PANTHER" id="PTHR43479:SF11">
    <property type="entry name" value="ACREF_ENVCD OPERON REPRESSOR-RELATED"/>
    <property type="match status" value="1"/>
</dbReference>
<dbReference type="OrthoDB" id="5816932at2"/>
<reference evidence="7 8" key="1">
    <citation type="journal article" date="2014" name="Gut Pathog.">
        <title>Gene clusters of Hafnia alvei strain FB1 important in survival and pathogenesis: a draft genome perspective.</title>
        <authorList>
            <person name="Tan J.Y."/>
            <person name="Yin W.F."/>
            <person name="Chan K.G."/>
        </authorList>
    </citation>
    <scope>NUCLEOTIDE SEQUENCE [LARGE SCALE GENOMIC DNA]</scope>
    <source>
        <strain evidence="7 8">FB1</strain>
    </source>
</reference>
<keyword evidence="4" id="KW-0804">Transcription</keyword>
<protein>
    <submittedName>
        <fullName evidence="7">Transcriptional regulator</fullName>
    </submittedName>
</protein>
<keyword evidence="3 5" id="KW-0238">DNA-binding</keyword>
<dbReference type="eggNOG" id="COG1309">
    <property type="taxonomic scope" value="Bacteria"/>
</dbReference>
<dbReference type="Pfam" id="PF08361">
    <property type="entry name" value="TetR_C_2"/>
    <property type="match status" value="1"/>
</dbReference>
<dbReference type="PANTHER" id="PTHR43479">
    <property type="entry name" value="ACREF/ENVCD OPERON REPRESSOR-RELATED"/>
    <property type="match status" value="1"/>
</dbReference>
<dbReference type="InterPro" id="IPR001647">
    <property type="entry name" value="HTH_TetR"/>
</dbReference>
<dbReference type="InterPro" id="IPR013572">
    <property type="entry name" value="Tscrpt_reg_MAATS_C"/>
</dbReference>
<dbReference type="AlphaFoldDB" id="A0A097R533"/>
<dbReference type="PRINTS" id="PR00455">
    <property type="entry name" value="HTHTETR"/>
</dbReference>
<dbReference type="InterPro" id="IPR036271">
    <property type="entry name" value="Tet_transcr_reg_TetR-rel_C_sf"/>
</dbReference>
<dbReference type="PATRIC" id="fig|1453496.5.peg.3376"/>
<dbReference type="Gene3D" id="1.10.357.10">
    <property type="entry name" value="Tetracycline Repressor, domain 2"/>
    <property type="match status" value="1"/>
</dbReference>
<dbReference type="Proteomes" id="UP000029986">
    <property type="component" value="Chromosome"/>
</dbReference>
<evidence type="ECO:0000256" key="2">
    <source>
        <dbReference type="ARBA" id="ARBA00023015"/>
    </source>
</evidence>
<evidence type="ECO:0000256" key="5">
    <source>
        <dbReference type="PROSITE-ProRule" id="PRU00335"/>
    </source>
</evidence>
<dbReference type="RefSeq" id="WP_025799945.1">
    <property type="nucleotide sequence ID" value="NZ_CP009706.1"/>
</dbReference>
<keyword evidence="8" id="KW-1185">Reference proteome</keyword>
<keyword evidence="1" id="KW-0678">Repressor</keyword>
<dbReference type="EMBL" id="CP009706">
    <property type="protein sequence ID" value="AIU73829.1"/>
    <property type="molecule type" value="Genomic_DNA"/>
</dbReference>
<dbReference type="NCBIfam" id="NF007949">
    <property type="entry name" value="PRK10668.1"/>
    <property type="match status" value="1"/>
</dbReference>
<organism evidence="7 8">
    <name type="scientific">Hafnia alvei FB1</name>
    <dbReference type="NCBI Taxonomy" id="1453496"/>
    <lineage>
        <taxon>Bacteria</taxon>
        <taxon>Pseudomonadati</taxon>
        <taxon>Pseudomonadota</taxon>
        <taxon>Gammaproteobacteria</taxon>
        <taxon>Enterobacterales</taxon>
        <taxon>Hafniaceae</taxon>
        <taxon>Hafnia</taxon>
    </lineage>
</organism>
<proteinExistence type="predicted"/>
<dbReference type="FunFam" id="1.10.357.10:FF:000003">
    <property type="entry name" value="HTH-type transcriptional regulator AcrR"/>
    <property type="match status" value="1"/>
</dbReference>
<evidence type="ECO:0000313" key="7">
    <source>
        <dbReference type="EMBL" id="AIU73829.1"/>
    </source>
</evidence>
<dbReference type="GO" id="GO:0045892">
    <property type="term" value="P:negative regulation of DNA-templated transcription"/>
    <property type="evidence" value="ECO:0007669"/>
    <property type="project" value="UniProtKB-ARBA"/>
</dbReference>
<dbReference type="InterPro" id="IPR023772">
    <property type="entry name" value="DNA-bd_HTH_TetR-type_CS"/>
</dbReference>
<accession>A0A097R533</accession>
<evidence type="ECO:0000256" key="4">
    <source>
        <dbReference type="ARBA" id="ARBA00023163"/>
    </source>
</evidence>
<dbReference type="SUPFAM" id="SSF46689">
    <property type="entry name" value="Homeodomain-like"/>
    <property type="match status" value="1"/>
</dbReference>
<dbReference type="PROSITE" id="PS01081">
    <property type="entry name" value="HTH_TETR_1"/>
    <property type="match status" value="1"/>
</dbReference>
<evidence type="ECO:0000256" key="1">
    <source>
        <dbReference type="ARBA" id="ARBA00022491"/>
    </source>
</evidence>
<dbReference type="InterPro" id="IPR009057">
    <property type="entry name" value="Homeodomain-like_sf"/>
</dbReference>
<dbReference type="KEGG" id="hav:AT03_16475"/>
<dbReference type="GO" id="GO:0003700">
    <property type="term" value="F:DNA-binding transcription factor activity"/>
    <property type="evidence" value="ECO:0007669"/>
    <property type="project" value="UniProtKB-ARBA"/>
</dbReference>
<dbReference type="HOGENOM" id="CLU_069356_12_3_6"/>
<keyword evidence="2" id="KW-0805">Transcription regulation</keyword>